<protein>
    <recommendedName>
        <fullName evidence="3">Multicopper oxidase</fullName>
    </recommendedName>
</protein>
<sequence>MKFDVPGPVASIPDSGTKLPATYIHHCHILEHEDNDNDKMRQWALVAPHTRIPPPKVSASIDQDS</sequence>
<dbReference type="AlphaFoldDB" id="A0A8J3R6R9"/>
<evidence type="ECO:0008006" key="3">
    <source>
        <dbReference type="Google" id="ProtNLM"/>
    </source>
</evidence>
<reference evidence="1" key="1">
    <citation type="submission" date="2021-01" db="EMBL/GenBank/DDBJ databases">
        <title>Whole genome shotgun sequence of Sphaerimonospora thailandensis NBRC 107569.</title>
        <authorList>
            <person name="Komaki H."/>
            <person name="Tamura T."/>
        </authorList>
    </citation>
    <scope>NUCLEOTIDE SEQUENCE</scope>
    <source>
        <strain evidence="1">NBRC 107569</strain>
    </source>
</reference>
<accession>A0A8J3R6R9</accession>
<evidence type="ECO:0000313" key="2">
    <source>
        <dbReference type="Proteomes" id="UP000610966"/>
    </source>
</evidence>
<gene>
    <name evidence="1" type="ORF">Mth01_11180</name>
</gene>
<name>A0A8J3R6R9_9ACTN</name>
<dbReference type="Gene3D" id="2.60.40.420">
    <property type="entry name" value="Cupredoxins - blue copper proteins"/>
    <property type="match status" value="1"/>
</dbReference>
<dbReference type="Proteomes" id="UP000610966">
    <property type="component" value="Unassembled WGS sequence"/>
</dbReference>
<proteinExistence type="predicted"/>
<comment type="caution">
    <text evidence="1">The sequence shown here is derived from an EMBL/GenBank/DDBJ whole genome shotgun (WGS) entry which is preliminary data.</text>
</comment>
<dbReference type="InterPro" id="IPR008972">
    <property type="entry name" value="Cupredoxin"/>
</dbReference>
<dbReference type="EMBL" id="BOOG01000011">
    <property type="protein sequence ID" value="GIH68865.1"/>
    <property type="molecule type" value="Genomic_DNA"/>
</dbReference>
<evidence type="ECO:0000313" key="1">
    <source>
        <dbReference type="EMBL" id="GIH68865.1"/>
    </source>
</evidence>
<keyword evidence="2" id="KW-1185">Reference proteome</keyword>
<organism evidence="1 2">
    <name type="scientific">Sphaerimonospora thailandensis</name>
    <dbReference type="NCBI Taxonomy" id="795644"/>
    <lineage>
        <taxon>Bacteria</taxon>
        <taxon>Bacillati</taxon>
        <taxon>Actinomycetota</taxon>
        <taxon>Actinomycetes</taxon>
        <taxon>Streptosporangiales</taxon>
        <taxon>Streptosporangiaceae</taxon>
        <taxon>Sphaerimonospora</taxon>
    </lineage>
</organism>